<dbReference type="FunCoup" id="E4XXS3">
    <property type="interactions" value="343"/>
</dbReference>
<dbReference type="InterPro" id="IPR016024">
    <property type="entry name" value="ARM-type_fold"/>
</dbReference>
<dbReference type="InterPro" id="IPR051177">
    <property type="entry name" value="CIK-Related_Protein"/>
</dbReference>
<dbReference type="SUPFAM" id="SSF48371">
    <property type="entry name" value="ARM repeat"/>
    <property type="match status" value="1"/>
</dbReference>
<dbReference type="GO" id="GO:0005524">
    <property type="term" value="F:ATP binding"/>
    <property type="evidence" value="ECO:0007669"/>
    <property type="project" value="InterPro"/>
</dbReference>
<dbReference type="Gene3D" id="1.10.510.10">
    <property type="entry name" value="Transferase(Phosphotransferase) domain 1"/>
    <property type="match status" value="1"/>
</dbReference>
<dbReference type="Proteomes" id="UP000001307">
    <property type="component" value="Unassembled WGS sequence"/>
</dbReference>
<dbReference type="OrthoDB" id="79687at2759"/>
<gene>
    <name evidence="4" type="ORF">GSOID_T00007471001</name>
</gene>
<reference evidence="4" key="1">
    <citation type="journal article" date="2010" name="Science">
        <title>Plasticity of animal genome architecture unmasked by rapid evolution of a pelagic tunicate.</title>
        <authorList>
            <person name="Denoeud F."/>
            <person name="Henriet S."/>
            <person name="Mungpakdee S."/>
            <person name="Aury J.M."/>
            <person name="Da Silva C."/>
            <person name="Brinkmann H."/>
            <person name="Mikhaleva J."/>
            <person name="Olsen L.C."/>
            <person name="Jubin C."/>
            <person name="Canestro C."/>
            <person name="Bouquet J.M."/>
            <person name="Danks G."/>
            <person name="Poulain J."/>
            <person name="Campsteijn C."/>
            <person name="Adamski M."/>
            <person name="Cross I."/>
            <person name="Yadetie F."/>
            <person name="Muffato M."/>
            <person name="Louis A."/>
            <person name="Butcher S."/>
            <person name="Tsagkogeorga G."/>
            <person name="Konrad A."/>
            <person name="Singh S."/>
            <person name="Jensen M.F."/>
            <person name="Cong E.H."/>
            <person name="Eikeseth-Otteraa H."/>
            <person name="Noel B."/>
            <person name="Anthouard V."/>
            <person name="Porcel B.M."/>
            <person name="Kachouri-Lafond R."/>
            <person name="Nishino A."/>
            <person name="Ugolini M."/>
            <person name="Chourrout P."/>
            <person name="Nishida H."/>
            <person name="Aasland R."/>
            <person name="Huzurbazar S."/>
            <person name="Westhof E."/>
            <person name="Delsuc F."/>
            <person name="Lehrach H."/>
            <person name="Reinhardt R."/>
            <person name="Weissenbach J."/>
            <person name="Roy S.W."/>
            <person name="Artiguenave F."/>
            <person name="Postlethwait J.H."/>
            <person name="Manak J.R."/>
            <person name="Thompson E.M."/>
            <person name="Jaillon O."/>
            <person name="Du Pasquier L."/>
            <person name="Boudinot P."/>
            <person name="Liberles D.A."/>
            <person name="Volff J.N."/>
            <person name="Philippe H."/>
            <person name="Lenhard B."/>
            <person name="Roest Crollius H."/>
            <person name="Wincker P."/>
            <person name="Chourrout D."/>
        </authorList>
    </citation>
    <scope>NUCLEOTIDE SEQUENCE [LARGE SCALE GENOMIC DNA]</scope>
</reference>
<dbReference type="AlphaFoldDB" id="E4XXS3"/>
<dbReference type="SMART" id="SM00220">
    <property type="entry name" value="S_TKc"/>
    <property type="match status" value="1"/>
</dbReference>
<dbReference type="CDD" id="cd14011">
    <property type="entry name" value="PK_SCY1_like"/>
    <property type="match status" value="1"/>
</dbReference>
<organism evidence="4">
    <name type="scientific">Oikopleura dioica</name>
    <name type="common">Tunicate</name>
    <dbReference type="NCBI Taxonomy" id="34765"/>
    <lineage>
        <taxon>Eukaryota</taxon>
        <taxon>Metazoa</taxon>
        <taxon>Chordata</taxon>
        <taxon>Tunicata</taxon>
        <taxon>Appendicularia</taxon>
        <taxon>Copelata</taxon>
        <taxon>Oikopleuridae</taxon>
        <taxon>Oikopleura</taxon>
    </lineage>
</organism>
<dbReference type="PANTHER" id="PTHR12984:SF6">
    <property type="entry name" value="SCY1-LIKE PROTEIN 2"/>
    <property type="match status" value="1"/>
</dbReference>
<sequence>MLKRLASTFQSGLNTAVAVTRDGVNRALPGNPALRDYDVQDPQGCGGAHGLWDIYDAIKKTSKTRCSVWIFDKNKHLQGLDKTKKEEIITSLKHGVLSLCRLQHPRILSVERRLEESTYSLVFVTERVQGSLADLLKNKEVETDSTSGLFDVEMRYGLLQIIEAIGFIHESAKIFHCNLTTNAVAVTEMGGWKLSGLEFSKSFEDDNFKFEENSPTISLAEPSILAPELFETKILTKSSDCFSLGVLLYECYTGQRIIDCSPYDAKRTVLNNKGKYNSPSLLHRLPVEVRDHCKMLMSLSVDLRPTPDQLRGISFFQSAGALTLQYLDTLLQRPVDEKIQFFSDLPNVLAELPSRVRTGLVLSSMQPEFANSKVLPTILPSVFKIIELSSGDEFVDKILPVIADLFSTNSPKGASIMIENLPLMLQKMTEAKKPEHIRNYLLPLLGKALAQEKQSHLQAKSLEVIPKMAEHLDEATIKSSLVPKIKAAALSESCTSAVKVSILVSLGMLVPRLDRWFIMDSVLDWVPKMIERTPGVLVASLGVYQTVLTNEKLGLTKEFIANNALPTLLPLSMDSQLTLDQFQRFMRVIRLMLDRIEQEQSNKLKSMTSGKKDGDVSLSAIRGAQSSGDSSNALFGLETASTTGSSLAPMVASSTGGMSMEQKMAEAKRREMEKNFKAQPKIVPNGSSSVKNNPVNPAKPKDLTSTLMHKNMMSMTRPQMTMSNNLGMASQSDQSGIGLFNQKALPPTTGMGAMSMSSTMSNHPMMSPMMSSSSSMGMMSNSSAMAAAPSLSNSNSFGSLAAPQQNSNQPSWFNPMTAQGMAPISSPAQPAQNGGFLMPTVNHNATSQSSQAKKLSPSDIANLLG</sequence>
<evidence type="ECO:0000313" key="5">
    <source>
        <dbReference type="Proteomes" id="UP000001307"/>
    </source>
</evidence>
<dbReference type="SUPFAM" id="SSF56112">
    <property type="entry name" value="Protein kinase-like (PK-like)"/>
    <property type="match status" value="1"/>
</dbReference>
<name>E4XXS3_OIKDI</name>
<dbReference type="Gene3D" id="1.25.10.10">
    <property type="entry name" value="Leucine-rich Repeat Variant"/>
    <property type="match status" value="1"/>
</dbReference>
<dbReference type="InterPro" id="IPR011009">
    <property type="entry name" value="Kinase-like_dom_sf"/>
</dbReference>
<evidence type="ECO:0000256" key="2">
    <source>
        <dbReference type="SAM" id="MobiDB-lite"/>
    </source>
</evidence>
<dbReference type="InterPro" id="IPR011989">
    <property type="entry name" value="ARM-like"/>
</dbReference>
<evidence type="ECO:0000259" key="3">
    <source>
        <dbReference type="PROSITE" id="PS50011"/>
    </source>
</evidence>
<feature type="compositionally biased region" description="Polar residues" evidence="2">
    <location>
        <begin position="841"/>
        <end position="853"/>
    </location>
</feature>
<evidence type="ECO:0000313" key="4">
    <source>
        <dbReference type="EMBL" id="CBY25157.1"/>
    </source>
</evidence>
<protein>
    <recommendedName>
        <fullName evidence="3">Protein kinase domain-containing protein</fullName>
    </recommendedName>
</protein>
<feature type="region of interest" description="Disordered" evidence="2">
    <location>
        <begin position="826"/>
        <end position="865"/>
    </location>
</feature>
<dbReference type="Gene3D" id="3.30.200.20">
    <property type="entry name" value="Phosphorylase Kinase, domain 1"/>
    <property type="match status" value="1"/>
</dbReference>
<dbReference type="PROSITE" id="PS50011">
    <property type="entry name" value="PROTEIN_KINASE_DOM"/>
    <property type="match status" value="1"/>
</dbReference>
<proteinExistence type="inferred from homology"/>
<comment type="similarity">
    <text evidence="1">Belongs to the protein kinase superfamily.</text>
</comment>
<feature type="region of interest" description="Disordered" evidence="2">
    <location>
        <begin position="681"/>
        <end position="703"/>
    </location>
</feature>
<dbReference type="InParanoid" id="E4XXS3"/>
<accession>E4XXS3</accession>
<dbReference type="EMBL" id="FN653291">
    <property type="protein sequence ID" value="CBY25157.1"/>
    <property type="molecule type" value="Genomic_DNA"/>
</dbReference>
<dbReference type="Pfam" id="PF00069">
    <property type="entry name" value="Pkinase"/>
    <property type="match status" value="1"/>
</dbReference>
<feature type="compositionally biased region" description="Polar residues" evidence="2">
    <location>
        <begin position="685"/>
        <end position="695"/>
    </location>
</feature>
<feature type="domain" description="Protein kinase" evidence="3">
    <location>
        <begin position="37"/>
        <end position="316"/>
    </location>
</feature>
<dbReference type="InterPro" id="IPR000719">
    <property type="entry name" value="Prot_kinase_dom"/>
</dbReference>
<dbReference type="PANTHER" id="PTHR12984">
    <property type="entry name" value="SCY1-RELATED S/T PROTEIN KINASE-LIKE"/>
    <property type="match status" value="1"/>
</dbReference>
<dbReference type="GO" id="GO:0004672">
    <property type="term" value="F:protein kinase activity"/>
    <property type="evidence" value="ECO:0007669"/>
    <property type="project" value="InterPro"/>
</dbReference>
<evidence type="ECO:0000256" key="1">
    <source>
        <dbReference type="ARBA" id="ARBA00038349"/>
    </source>
</evidence>
<keyword evidence="5" id="KW-1185">Reference proteome</keyword>